<dbReference type="EMBL" id="BMNA01000009">
    <property type="protein sequence ID" value="GGM11326.1"/>
    <property type="molecule type" value="Genomic_DNA"/>
</dbReference>
<keyword evidence="2" id="KW-1185">Reference proteome</keyword>
<dbReference type="AlphaFoldDB" id="A0A917T6P0"/>
<name>A0A917T6P0_9ACTN</name>
<organism evidence="1 2">
    <name type="scientific">Nakamurella endophytica</name>
    <dbReference type="NCBI Taxonomy" id="1748367"/>
    <lineage>
        <taxon>Bacteria</taxon>
        <taxon>Bacillati</taxon>
        <taxon>Actinomycetota</taxon>
        <taxon>Actinomycetes</taxon>
        <taxon>Nakamurellales</taxon>
        <taxon>Nakamurellaceae</taxon>
        <taxon>Nakamurella</taxon>
    </lineage>
</organism>
<sequence>MAYPLSAVLAEPGTAARNIEHDGIVFGVRAATGRATPYGAAILELTMEPQEALRAEGYQPERVRVVVLPDERTFAYVLSGRGRQFKHRNPAPSRSLCLFYDKDDPALRWLPSDGLAEYLTIVRRHLVFEEVWRRTGSWPCEDTPHGSAPQGGAHPVCTPQMRALARDWARWAA</sequence>
<evidence type="ECO:0000313" key="1">
    <source>
        <dbReference type="EMBL" id="GGM11326.1"/>
    </source>
</evidence>
<dbReference type="Proteomes" id="UP000655208">
    <property type="component" value="Unassembled WGS sequence"/>
</dbReference>
<proteinExistence type="predicted"/>
<evidence type="ECO:0000313" key="2">
    <source>
        <dbReference type="Proteomes" id="UP000655208"/>
    </source>
</evidence>
<reference evidence="1" key="1">
    <citation type="journal article" date="2014" name="Int. J. Syst. Evol. Microbiol.">
        <title>Complete genome sequence of Corynebacterium casei LMG S-19264T (=DSM 44701T), isolated from a smear-ripened cheese.</title>
        <authorList>
            <consortium name="US DOE Joint Genome Institute (JGI-PGF)"/>
            <person name="Walter F."/>
            <person name="Albersmeier A."/>
            <person name="Kalinowski J."/>
            <person name="Ruckert C."/>
        </authorList>
    </citation>
    <scope>NUCLEOTIDE SEQUENCE</scope>
    <source>
        <strain evidence="1">CGMCC 4.7308</strain>
    </source>
</reference>
<dbReference type="RefSeq" id="WP_188943799.1">
    <property type="nucleotide sequence ID" value="NZ_BMNA01000009.1"/>
</dbReference>
<accession>A0A917T6P0</accession>
<gene>
    <name evidence="1" type="ORF">GCM10011594_34110</name>
</gene>
<comment type="caution">
    <text evidence="1">The sequence shown here is derived from an EMBL/GenBank/DDBJ whole genome shotgun (WGS) entry which is preliminary data.</text>
</comment>
<protein>
    <submittedName>
        <fullName evidence="1">Uncharacterized protein</fullName>
    </submittedName>
</protein>
<reference evidence="1" key="2">
    <citation type="submission" date="2020-09" db="EMBL/GenBank/DDBJ databases">
        <authorList>
            <person name="Sun Q."/>
            <person name="Zhou Y."/>
        </authorList>
    </citation>
    <scope>NUCLEOTIDE SEQUENCE</scope>
    <source>
        <strain evidence="1">CGMCC 4.7308</strain>
    </source>
</reference>